<dbReference type="Proteomes" id="UP000242942">
    <property type="component" value="Chromosome 13"/>
</dbReference>
<feature type="compositionally biased region" description="Basic and acidic residues" evidence="1">
    <location>
        <begin position="227"/>
        <end position="242"/>
    </location>
</feature>
<keyword evidence="2" id="KW-0732">Signal</keyword>
<feature type="region of interest" description="Disordered" evidence="1">
    <location>
        <begin position="223"/>
        <end position="242"/>
    </location>
</feature>
<reference evidence="3 4" key="1">
    <citation type="submission" date="2016-06" db="EMBL/GenBank/DDBJ databases">
        <authorList>
            <consortium name="Pathogen Informatics"/>
        </authorList>
    </citation>
    <scope>NUCLEOTIDE SEQUENCE [LARGE SCALE GENOMIC DNA]</scope>
    <source>
        <strain evidence="3">PocGH01</strain>
    </source>
</reference>
<accession>A0A1D3TMQ4</accession>
<evidence type="ECO:0000313" key="4">
    <source>
        <dbReference type="Proteomes" id="UP000242942"/>
    </source>
</evidence>
<organism evidence="3 4">
    <name type="scientific">Plasmodium ovale</name>
    <name type="common">malaria parasite P. ovale</name>
    <dbReference type="NCBI Taxonomy" id="36330"/>
    <lineage>
        <taxon>Eukaryota</taxon>
        <taxon>Sar</taxon>
        <taxon>Alveolata</taxon>
        <taxon>Apicomplexa</taxon>
        <taxon>Aconoidasida</taxon>
        <taxon>Haemosporida</taxon>
        <taxon>Plasmodiidae</taxon>
        <taxon>Plasmodium</taxon>
        <taxon>Plasmodium (Plasmodium)</taxon>
    </lineage>
</organism>
<feature type="signal peptide" evidence="2">
    <location>
        <begin position="1"/>
        <end position="22"/>
    </location>
</feature>
<dbReference type="AlphaFoldDB" id="A0A1D3TMQ4"/>
<keyword evidence="4" id="KW-1185">Reference proteome</keyword>
<evidence type="ECO:0000256" key="1">
    <source>
        <dbReference type="SAM" id="MobiDB-lite"/>
    </source>
</evidence>
<feature type="compositionally biased region" description="Basic and acidic residues" evidence="1">
    <location>
        <begin position="927"/>
        <end position="941"/>
    </location>
</feature>
<sequence>MKRSLFCFFLFILHCYFAPLGGSYVHNDIIKFGEENSLQCSQGSLYILHCEVQCLNGQNRIIHKRCIDEVEEKCKGNSKCLYYFDYVFRAKNQSFRNINSIEVDECVESEQNEIKTSTTCILSNSFLLDETAIQYFFFLKNENEEPITCKSGNINIKSAILHSPFCDIKLRDITEYAREHCDNNKECVINPYEIQKNTLNEKNDCYINNSYVSLNVVCTDGSEREEEEHSVGGSEHIDSFDEQHEFENSYYGEEKTGEENRPEEGEEVSKDGNDDEINKIMNSNESNEEKIKKAKSVLLERMDGELSKRDDIFTKLAQNIARMANNKYKVEDIKDMLEDRYNELKRSTNYELYYIYLMDTLQGKKKPLSELKLAEPEPKPDELEFVGKTNESEDDINLSAFEDELQSVLQDSMNNLEIVEKAINKLRKTYHSVYNKAKNNDLGNLYDENEDIILTYDDFPIDNKMIGADIFFKYHPQTKMVNFKEQGNYNNDTNDETKYKDIMELDKLDEFNKKKRIINIRNILVEKLKILYTQQNNVFTKQASCIKSYCFKKPLNVKNFSVFLKHVYHKLKEQYEDGAIIHTFDPVHNVIKYLNKVAEMNNKKWMNTERITKKVNVVVSAGFADVYEIEKEIQEKTSKYGALFEKAKILNLERLFNESDNILKKASMIASAHENADEVFGTQTSFFDIFKKSDTPEESRNDIDKESEKSKEEKNVTDSENEKLIEGNIMHENEDKDKDENGNADEVGENEGKSDMETIANNADGFIDKVDKEQDNTDEGYESGEENKKNFDERDISKEIDTEKPNDNPQNDQEHGVFDKPQGEGKDNAVDVDVDKPNDDNIGFTVVDTENGAVANASGGAEEEEGEGKNEKKKSAVEEEEEEEDSLNESEISPTKEGEQTDENVKKTNDEEELGKVSTTDETYADENEKGDQEEEKREESADIPIKGEDDESIDDTVKEIRGDDDSDDSSLENDGKEGDTEQIISGQDVENQDNGNSSAITLSRTLLTLLAALFIGFML</sequence>
<feature type="chain" id="PRO_5008921680" evidence="2">
    <location>
        <begin position="23"/>
        <end position="1020"/>
    </location>
</feature>
<feature type="region of interest" description="Disordered" evidence="1">
    <location>
        <begin position="691"/>
        <end position="998"/>
    </location>
</feature>
<dbReference type="VEuPathDB" id="PlasmoDB:POWCR01_130035600"/>
<feature type="compositionally biased region" description="Basic and acidic residues" evidence="1">
    <location>
        <begin position="766"/>
        <end position="775"/>
    </location>
</feature>
<dbReference type="CDD" id="cd22848">
    <property type="entry name" value="Gal_Rha_Lectin_like-P113_rpt2"/>
    <property type="match status" value="1"/>
</dbReference>
<dbReference type="CDD" id="cd22847">
    <property type="entry name" value="Gal_Rha_Lectin_like_P113_rpt1"/>
    <property type="match status" value="1"/>
</dbReference>
<evidence type="ECO:0000256" key="2">
    <source>
        <dbReference type="SAM" id="SignalP"/>
    </source>
</evidence>
<proteinExistence type="predicted"/>
<feature type="compositionally biased region" description="Basic and acidic residues" evidence="1">
    <location>
        <begin position="867"/>
        <end position="877"/>
    </location>
</feature>
<feature type="compositionally biased region" description="Polar residues" evidence="1">
    <location>
        <begin position="983"/>
        <end position="997"/>
    </location>
</feature>
<feature type="compositionally biased region" description="Basic and acidic residues" evidence="1">
    <location>
        <begin position="894"/>
        <end position="909"/>
    </location>
</feature>
<dbReference type="EMBL" id="LT594594">
    <property type="protein sequence ID" value="SCP06209.1"/>
    <property type="molecule type" value="Genomic_DNA"/>
</dbReference>
<gene>
    <name evidence="3" type="primary">PocGH01_13039100</name>
    <name evidence="3" type="ORF">POCGH01_13039100</name>
</gene>
<feature type="compositionally biased region" description="Basic and acidic residues" evidence="1">
    <location>
        <begin position="785"/>
        <end position="839"/>
    </location>
</feature>
<feature type="compositionally biased region" description="Basic and acidic residues" evidence="1">
    <location>
        <begin position="691"/>
        <end position="741"/>
    </location>
</feature>
<dbReference type="VEuPathDB" id="PlasmoDB:PocGH01_13039100"/>
<feature type="region of interest" description="Disordered" evidence="1">
    <location>
        <begin position="252"/>
        <end position="288"/>
    </location>
</feature>
<feature type="compositionally biased region" description="Basic and acidic residues" evidence="1">
    <location>
        <begin position="252"/>
        <end position="278"/>
    </location>
</feature>
<protein>
    <submittedName>
        <fullName evidence="3">Surface protein P113, putative</fullName>
    </submittedName>
</protein>
<dbReference type="OrthoDB" id="371791at2759"/>
<feature type="compositionally biased region" description="Low complexity" evidence="1">
    <location>
        <begin position="850"/>
        <end position="860"/>
    </location>
</feature>
<feature type="compositionally biased region" description="Acidic residues" evidence="1">
    <location>
        <begin position="878"/>
        <end position="888"/>
    </location>
</feature>
<name>A0A1D3TMQ4_PLAOA</name>
<evidence type="ECO:0000313" key="3">
    <source>
        <dbReference type="EMBL" id="SCP06209.1"/>
    </source>
</evidence>